<gene>
    <name evidence="12" type="ORF">MERGE_002861</name>
</gene>
<name>A0A899G2I7_9ASCO</name>
<dbReference type="PANTHER" id="PTHR28285">
    <property type="entry name" value="PROTEIN BIG1"/>
    <property type="match status" value="1"/>
</dbReference>
<comment type="subcellular location">
    <subcellularLocation>
        <location evidence="1">Endoplasmic reticulum membrane</location>
        <topology evidence="1">Single-pass type I membrane protein</topology>
    </subcellularLocation>
</comment>
<comment type="similarity">
    <text evidence="2">Belongs to the BIG1 family.</text>
</comment>
<sequence length="182" mass="20970">MAPERLVVPYGYGEVDVENIIKYAEDKCNMHSILINSQSGEYPLLYNMTEKIFVVRFSPILGTLEERRDLLTNHDLFLHYLISSLPHESKYSMIYISTPSPVIIQHRDASIYLAPMIPSKYNSNNPKGLFSRYSFFSEGIYMILIVLFILFPIFIVALTVISSIKISYGSFELKKDVIKKNK</sequence>
<dbReference type="OrthoDB" id="9985059at2759"/>
<keyword evidence="7 10" id="KW-1133">Transmembrane helix</keyword>
<dbReference type="InterPro" id="IPR046756">
    <property type="entry name" value="VAS1/VOA1_TM"/>
</dbReference>
<keyword evidence="8 10" id="KW-0472">Membrane</keyword>
<evidence type="ECO:0000256" key="10">
    <source>
        <dbReference type="SAM" id="Phobius"/>
    </source>
</evidence>
<proteinExistence type="inferred from homology"/>
<evidence type="ECO:0000313" key="13">
    <source>
        <dbReference type="Proteomes" id="UP000663699"/>
    </source>
</evidence>
<keyword evidence="9" id="KW-0961">Cell wall biogenesis/degradation</keyword>
<evidence type="ECO:0000256" key="9">
    <source>
        <dbReference type="ARBA" id="ARBA00023316"/>
    </source>
</evidence>
<dbReference type="Pfam" id="PF20520">
    <property type="entry name" value="Ac45-VOA1_TM"/>
    <property type="match status" value="1"/>
</dbReference>
<protein>
    <recommendedName>
        <fullName evidence="3">Protein BIG1</fullName>
    </recommendedName>
</protein>
<dbReference type="GO" id="GO:0009272">
    <property type="term" value="P:fungal-type cell wall biogenesis"/>
    <property type="evidence" value="ECO:0007669"/>
    <property type="project" value="TreeGrafter"/>
</dbReference>
<reference evidence="12" key="1">
    <citation type="submission" date="2020-06" db="EMBL/GenBank/DDBJ databases">
        <title>Genomes of multiple members of Pneumocystis genus reveal paths to human pathogen Pneumocystis jirovecii.</title>
        <authorList>
            <person name="Cisse O.H."/>
            <person name="Ma L."/>
            <person name="Dekker J."/>
            <person name="Khil P."/>
            <person name="Jo J."/>
            <person name="Brenchley J."/>
            <person name="Blair R."/>
            <person name="Pahar B."/>
            <person name="Chabe M."/>
            <person name="Van Rompay K.A."/>
            <person name="Keesler R."/>
            <person name="Sukura A."/>
            <person name="Hirsch V."/>
            <person name="Kutty G."/>
            <person name="Liu Y."/>
            <person name="Peng L."/>
            <person name="Chen J."/>
            <person name="Song J."/>
            <person name="Weissenbacher-Lang C."/>
            <person name="Xu J."/>
            <person name="Upham N.S."/>
            <person name="Stajich J.E."/>
            <person name="Cuomo C.A."/>
            <person name="Cushion M.T."/>
            <person name="Kovacs J.A."/>
        </authorList>
    </citation>
    <scope>NUCLEOTIDE SEQUENCE</scope>
    <source>
        <strain evidence="12">2A</strain>
    </source>
</reference>
<evidence type="ECO:0000256" key="4">
    <source>
        <dbReference type="ARBA" id="ARBA00022692"/>
    </source>
</evidence>
<evidence type="ECO:0000259" key="11">
    <source>
        <dbReference type="Pfam" id="PF20520"/>
    </source>
</evidence>
<keyword evidence="13" id="KW-1185">Reference proteome</keyword>
<evidence type="ECO:0000256" key="3">
    <source>
        <dbReference type="ARBA" id="ARBA00022089"/>
    </source>
</evidence>
<dbReference type="Proteomes" id="UP000663699">
    <property type="component" value="Chromosome 7"/>
</dbReference>
<dbReference type="PANTHER" id="PTHR28285:SF1">
    <property type="entry name" value="PROTEIN BIG1"/>
    <property type="match status" value="1"/>
</dbReference>
<feature type="transmembrane region" description="Helical" evidence="10">
    <location>
        <begin position="140"/>
        <end position="164"/>
    </location>
</feature>
<keyword evidence="4 10" id="KW-0812">Transmembrane</keyword>
<dbReference type="AlphaFoldDB" id="A0A899G2I7"/>
<organism evidence="12 13">
    <name type="scientific">Pneumocystis wakefieldiae</name>
    <dbReference type="NCBI Taxonomy" id="38082"/>
    <lineage>
        <taxon>Eukaryota</taxon>
        <taxon>Fungi</taxon>
        <taxon>Dikarya</taxon>
        <taxon>Ascomycota</taxon>
        <taxon>Taphrinomycotina</taxon>
        <taxon>Pneumocystomycetes</taxon>
        <taxon>Pneumocystaceae</taxon>
        <taxon>Pneumocystis</taxon>
    </lineage>
</organism>
<evidence type="ECO:0000256" key="7">
    <source>
        <dbReference type="ARBA" id="ARBA00022989"/>
    </source>
</evidence>
<dbReference type="GO" id="GO:0071555">
    <property type="term" value="P:cell wall organization"/>
    <property type="evidence" value="ECO:0007669"/>
    <property type="project" value="UniProtKB-KW"/>
</dbReference>
<dbReference type="GO" id="GO:0005789">
    <property type="term" value="C:endoplasmic reticulum membrane"/>
    <property type="evidence" value="ECO:0007669"/>
    <property type="project" value="UniProtKB-SubCell"/>
</dbReference>
<dbReference type="GO" id="GO:0006078">
    <property type="term" value="P:(1-&gt;6)-beta-D-glucan biosynthetic process"/>
    <property type="evidence" value="ECO:0007669"/>
    <property type="project" value="TreeGrafter"/>
</dbReference>
<evidence type="ECO:0000256" key="5">
    <source>
        <dbReference type="ARBA" id="ARBA00022729"/>
    </source>
</evidence>
<keyword evidence="6" id="KW-0256">Endoplasmic reticulum</keyword>
<evidence type="ECO:0000256" key="8">
    <source>
        <dbReference type="ARBA" id="ARBA00023136"/>
    </source>
</evidence>
<dbReference type="EMBL" id="CP054538">
    <property type="protein sequence ID" value="QSL65548.1"/>
    <property type="molecule type" value="Genomic_DNA"/>
</dbReference>
<evidence type="ECO:0000256" key="6">
    <source>
        <dbReference type="ARBA" id="ARBA00022824"/>
    </source>
</evidence>
<evidence type="ECO:0000313" key="12">
    <source>
        <dbReference type="EMBL" id="QSL65548.1"/>
    </source>
</evidence>
<keyword evidence="5" id="KW-0732">Signal</keyword>
<accession>A0A899G2I7</accession>
<evidence type="ECO:0000256" key="1">
    <source>
        <dbReference type="ARBA" id="ARBA00004115"/>
    </source>
</evidence>
<dbReference type="InterPro" id="IPR037654">
    <property type="entry name" value="Big1"/>
</dbReference>
<evidence type="ECO:0000256" key="2">
    <source>
        <dbReference type="ARBA" id="ARBA00008203"/>
    </source>
</evidence>
<feature type="domain" description="V-type proton ATPase subunit S1/VOA1 transmembrane" evidence="11">
    <location>
        <begin position="134"/>
        <end position="172"/>
    </location>
</feature>